<dbReference type="Proteomes" id="UP000178344">
    <property type="component" value="Unassembled WGS sequence"/>
</dbReference>
<accession>A0A1F6CDX1</accession>
<dbReference type="InterPro" id="IPR003696">
    <property type="entry name" value="Carbtransf_dom"/>
</dbReference>
<protein>
    <recommendedName>
        <fullName evidence="6">Carbamoyltransferase</fullName>
    </recommendedName>
</protein>
<feature type="domain" description="Carbamoyltransferase C-terminal" evidence="3">
    <location>
        <begin position="391"/>
        <end position="564"/>
    </location>
</feature>
<dbReference type="InterPro" id="IPR031730">
    <property type="entry name" value="Carbam_trans_C"/>
</dbReference>
<organism evidence="4 5">
    <name type="scientific">Candidatus Kaiserbacteria bacterium RIFCSPHIGHO2_01_FULL_49_13</name>
    <dbReference type="NCBI Taxonomy" id="1798477"/>
    <lineage>
        <taxon>Bacteria</taxon>
        <taxon>Candidatus Kaiseribacteriota</taxon>
    </lineage>
</organism>
<dbReference type="InterPro" id="IPR038152">
    <property type="entry name" value="Carbam_trans_C_sf"/>
</dbReference>
<reference evidence="4 5" key="1">
    <citation type="journal article" date="2016" name="Nat. Commun.">
        <title>Thousands of microbial genomes shed light on interconnected biogeochemical processes in an aquifer system.</title>
        <authorList>
            <person name="Anantharaman K."/>
            <person name="Brown C.T."/>
            <person name="Hug L.A."/>
            <person name="Sharon I."/>
            <person name="Castelle C.J."/>
            <person name="Probst A.J."/>
            <person name="Thomas B.C."/>
            <person name="Singh A."/>
            <person name="Wilkins M.J."/>
            <person name="Karaoz U."/>
            <person name="Brodie E.L."/>
            <person name="Williams K.H."/>
            <person name="Hubbard S.S."/>
            <person name="Banfield J.F."/>
        </authorList>
    </citation>
    <scope>NUCLEOTIDE SEQUENCE [LARGE SCALE GENOMIC DNA]</scope>
</reference>
<evidence type="ECO:0008006" key="6">
    <source>
        <dbReference type="Google" id="ProtNLM"/>
    </source>
</evidence>
<dbReference type="AlphaFoldDB" id="A0A1F6CDX1"/>
<dbReference type="InterPro" id="IPR051338">
    <property type="entry name" value="NodU/CmcH_Carbamoyltrnsfr"/>
</dbReference>
<dbReference type="CDD" id="cd24098">
    <property type="entry name" value="ASKHA_NBD_TobZ_N"/>
    <property type="match status" value="1"/>
</dbReference>
<dbReference type="Gene3D" id="3.30.420.40">
    <property type="match status" value="2"/>
</dbReference>
<dbReference type="GO" id="GO:0003824">
    <property type="term" value="F:catalytic activity"/>
    <property type="evidence" value="ECO:0007669"/>
    <property type="project" value="InterPro"/>
</dbReference>
<evidence type="ECO:0000259" key="3">
    <source>
        <dbReference type="Pfam" id="PF16861"/>
    </source>
</evidence>
<evidence type="ECO:0000256" key="1">
    <source>
        <dbReference type="ARBA" id="ARBA00006129"/>
    </source>
</evidence>
<comment type="similarity">
    <text evidence="1">Belongs to the NodU/CmcH family.</text>
</comment>
<sequence length="580" mass="66325">MYILGLSCFYHDSAACLIKDGQLVAAAVEERFSRRKHDFSFPERAIAYCLDEAGIEMAAVDQVVFYEKPILKFDRILSQHLAAWPRSFLPFYLALPSWFNEKLRLRRILKKRLGYRKSVLYVPHHLSHAASAFFVSPFRDAAVLTLDGVGEWQTSTLSIGRDRQIEQIAEINFPHSLGLLYSMLTAYLGFKVNNDEYKVMGLAAYGRPRYLERLRRLVDVKPDGSFALCLEYFSFLHAMRMYSPRFVKEFGPPREPESAITEYHQDLAASLQALTEEIVFKICAHLHRLTGSDRLCFAGGVALNSVLNGKLLKYTPFKEIYIQPEAGDGGGALGAAFYAYHQVFEQPRSFVMDHAFWGPQYSRDQMKKFLDERQIVYKEYADDQVLLDDIAQFIKNNFVIGWVQGRMEWGPRALGARSILSNPTNPKMQEILNLKVKHREPFRPFAPAVLADQVSEYFVPDDPLPLPVDFMLMVYPVKEAKQKLIPAVTHVDGSGRLQTVRRSHNAYYYDLIEKFGKLTGVPILINTSFNIRGEPIVCTPADAYRCMMGTGIDWLVMGKFLIKRADNPRDIWDSEKYAAL</sequence>
<gene>
    <name evidence="4" type="ORF">A2671_00165</name>
</gene>
<dbReference type="EMBL" id="MFKQ01000023">
    <property type="protein sequence ID" value="OGG47211.1"/>
    <property type="molecule type" value="Genomic_DNA"/>
</dbReference>
<evidence type="ECO:0000313" key="5">
    <source>
        <dbReference type="Proteomes" id="UP000178344"/>
    </source>
</evidence>
<comment type="caution">
    <text evidence="4">The sequence shown here is derived from an EMBL/GenBank/DDBJ whole genome shotgun (WGS) entry which is preliminary data.</text>
</comment>
<dbReference type="Pfam" id="PF02543">
    <property type="entry name" value="Carbam_trans_N"/>
    <property type="match status" value="1"/>
</dbReference>
<dbReference type="InterPro" id="IPR043129">
    <property type="entry name" value="ATPase_NBD"/>
</dbReference>
<name>A0A1F6CDX1_9BACT</name>
<dbReference type="SUPFAM" id="SSF53067">
    <property type="entry name" value="Actin-like ATPase domain"/>
    <property type="match status" value="1"/>
</dbReference>
<proteinExistence type="inferred from homology"/>
<evidence type="ECO:0000259" key="2">
    <source>
        <dbReference type="Pfam" id="PF02543"/>
    </source>
</evidence>
<dbReference type="PANTHER" id="PTHR34847:SF1">
    <property type="entry name" value="NODULATION PROTEIN U"/>
    <property type="match status" value="1"/>
</dbReference>
<dbReference type="Pfam" id="PF16861">
    <property type="entry name" value="Carbam_trans_C"/>
    <property type="match status" value="1"/>
</dbReference>
<dbReference type="PANTHER" id="PTHR34847">
    <property type="entry name" value="NODULATION PROTEIN U"/>
    <property type="match status" value="1"/>
</dbReference>
<dbReference type="Gene3D" id="3.90.870.20">
    <property type="entry name" value="Carbamoyltransferase, C-terminal domain"/>
    <property type="match status" value="1"/>
</dbReference>
<feature type="domain" description="Carbamoyltransferase" evidence="2">
    <location>
        <begin position="3"/>
        <end position="336"/>
    </location>
</feature>
<evidence type="ECO:0000313" key="4">
    <source>
        <dbReference type="EMBL" id="OGG47211.1"/>
    </source>
</evidence>